<dbReference type="EMBL" id="JAUEPO010000001">
    <property type="protein sequence ID" value="KAK3337511.1"/>
    <property type="molecule type" value="Genomic_DNA"/>
</dbReference>
<feature type="region of interest" description="Disordered" evidence="1">
    <location>
        <begin position="1"/>
        <end position="37"/>
    </location>
</feature>
<gene>
    <name evidence="2" type="ORF">B0T19DRAFT_397123</name>
</gene>
<evidence type="ECO:0000313" key="2">
    <source>
        <dbReference type="EMBL" id="KAK3337511.1"/>
    </source>
</evidence>
<evidence type="ECO:0000256" key="1">
    <source>
        <dbReference type="SAM" id="MobiDB-lite"/>
    </source>
</evidence>
<feature type="compositionally biased region" description="Basic and acidic residues" evidence="1">
    <location>
        <begin position="325"/>
        <end position="340"/>
    </location>
</feature>
<feature type="compositionally biased region" description="Basic and acidic residues" evidence="1">
    <location>
        <begin position="306"/>
        <end position="316"/>
    </location>
</feature>
<organism evidence="2 3">
    <name type="scientific">Cercophora scortea</name>
    <dbReference type="NCBI Taxonomy" id="314031"/>
    <lineage>
        <taxon>Eukaryota</taxon>
        <taxon>Fungi</taxon>
        <taxon>Dikarya</taxon>
        <taxon>Ascomycota</taxon>
        <taxon>Pezizomycotina</taxon>
        <taxon>Sordariomycetes</taxon>
        <taxon>Sordariomycetidae</taxon>
        <taxon>Sordariales</taxon>
        <taxon>Lasiosphaeriaceae</taxon>
        <taxon>Cercophora</taxon>
    </lineage>
</organism>
<keyword evidence="3" id="KW-1185">Reference proteome</keyword>
<feature type="compositionally biased region" description="Basic residues" evidence="1">
    <location>
        <begin position="1"/>
        <end position="12"/>
    </location>
</feature>
<sequence length="437" mass="48627">MHAMRPHHRGRAGPRLNCKAETRGSPASPGCPWRDTVRKGHSKTARLLRNRHEAAEDNEIHMHGDLSMLADREELLRDRGVRPSLAPSEFSDGAIEQLFDANANSATQMDIEREFVPAIHGQSRVPRSGNVSWTNMRSLTEGQTVAPQPDLYYGSRVSDIDKSVRDSIGDLIIPSTTPNAPASPFFVTEHTGRGGSLEVVKRQLAHSLAGVARSELALDHFAGNGNPTYVYDGNALVHGWTYTCLPGHLTQYVMTVVSPPEHGSSSQPEYHLTHLKTYHITESKEQFRLGLSALRYSRDDAYAKHKARLDRANEHARRLKQQTGRRRDTTSGPALEEHEIYVAAAPPLPEPRQEDLGDEDLPSPDHGSTFPPDLSEENGDADDPASSGYQDMLDQQLWEEYTGVTRMDKSGRCRDRGHSWNRFRQKAAGVARSAQVR</sequence>
<dbReference type="Proteomes" id="UP001286456">
    <property type="component" value="Unassembled WGS sequence"/>
</dbReference>
<protein>
    <submittedName>
        <fullName evidence="2">Uncharacterized protein</fullName>
    </submittedName>
</protein>
<evidence type="ECO:0000313" key="3">
    <source>
        <dbReference type="Proteomes" id="UP001286456"/>
    </source>
</evidence>
<name>A0AAE0J5V2_9PEZI</name>
<reference evidence="2" key="1">
    <citation type="journal article" date="2023" name="Mol. Phylogenet. Evol.">
        <title>Genome-scale phylogeny and comparative genomics of the fungal order Sordariales.</title>
        <authorList>
            <person name="Hensen N."/>
            <person name="Bonometti L."/>
            <person name="Westerberg I."/>
            <person name="Brannstrom I.O."/>
            <person name="Guillou S."/>
            <person name="Cros-Aarteil S."/>
            <person name="Calhoun S."/>
            <person name="Haridas S."/>
            <person name="Kuo A."/>
            <person name="Mondo S."/>
            <person name="Pangilinan J."/>
            <person name="Riley R."/>
            <person name="LaButti K."/>
            <person name="Andreopoulos B."/>
            <person name="Lipzen A."/>
            <person name="Chen C."/>
            <person name="Yan M."/>
            <person name="Daum C."/>
            <person name="Ng V."/>
            <person name="Clum A."/>
            <person name="Steindorff A."/>
            <person name="Ohm R.A."/>
            <person name="Martin F."/>
            <person name="Silar P."/>
            <person name="Natvig D.O."/>
            <person name="Lalanne C."/>
            <person name="Gautier V."/>
            <person name="Ament-Velasquez S.L."/>
            <person name="Kruys A."/>
            <person name="Hutchinson M.I."/>
            <person name="Powell A.J."/>
            <person name="Barry K."/>
            <person name="Miller A.N."/>
            <person name="Grigoriev I.V."/>
            <person name="Debuchy R."/>
            <person name="Gladieux P."/>
            <person name="Hiltunen Thoren M."/>
            <person name="Johannesson H."/>
        </authorList>
    </citation>
    <scope>NUCLEOTIDE SEQUENCE</scope>
    <source>
        <strain evidence="2">SMH4131-1</strain>
    </source>
</reference>
<feature type="region of interest" description="Disordered" evidence="1">
    <location>
        <begin position="306"/>
        <end position="394"/>
    </location>
</feature>
<feature type="compositionally biased region" description="Acidic residues" evidence="1">
    <location>
        <begin position="374"/>
        <end position="383"/>
    </location>
</feature>
<proteinExistence type="predicted"/>
<comment type="caution">
    <text evidence="2">The sequence shown here is derived from an EMBL/GenBank/DDBJ whole genome shotgun (WGS) entry which is preliminary data.</text>
</comment>
<dbReference type="AlphaFoldDB" id="A0AAE0J5V2"/>
<accession>A0AAE0J5V2</accession>
<reference evidence="2" key="2">
    <citation type="submission" date="2023-06" db="EMBL/GenBank/DDBJ databases">
        <authorList>
            <consortium name="Lawrence Berkeley National Laboratory"/>
            <person name="Haridas S."/>
            <person name="Hensen N."/>
            <person name="Bonometti L."/>
            <person name="Westerberg I."/>
            <person name="Brannstrom I.O."/>
            <person name="Guillou S."/>
            <person name="Cros-Aarteil S."/>
            <person name="Calhoun S."/>
            <person name="Kuo A."/>
            <person name="Mondo S."/>
            <person name="Pangilinan J."/>
            <person name="Riley R."/>
            <person name="Labutti K."/>
            <person name="Andreopoulos B."/>
            <person name="Lipzen A."/>
            <person name="Chen C."/>
            <person name="Yanf M."/>
            <person name="Daum C."/>
            <person name="Ng V."/>
            <person name="Clum A."/>
            <person name="Steindorff A."/>
            <person name="Ohm R."/>
            <person name="Martin F."/>
            <person name="Silar P."/>
            <person name="Natvig D."/>
            <person name="Lalanne C."/>
            <person name="Gautier V."/>
            <person name="Ament-Velasquez S.L."/>
            <person name="Kruys A."/>
            <person name="Hutchinson M.I."/>
            <person name="Powell A.J."/>
            <person name="Barry K."/>
            <person name="Miller A.N."/>
            <person name="Grigoriev I.V."/>
            <person name="Debuchy R."/>
            <person name="Gladieux P."/>
            <person name="Thoren M.H."/>
            <person name="Johannesson H."/>
        </authorList>
    </citation>
    <scope>NUCLEOTIDE SEQUENCE</scope>
    <source>
        <strain evidence="2">SMH4131-1</strain>
    </source>
</reference>